<dbReference type="NCBIfam" id="TIGR00231">
    <property type="entry name" value="small_GTP"/>
    <property type="match status" value="2"/>
</dbReference>
<evidence type="ECO:0000259" key="12">
    <source>
        <dbReference type="PROSITE" id="PS51712"/>
    </source>
</evidence>
<feature type="binding site" evidence="8">
    <location>
        <begin position="180"/>
        <end position="187"/>
    </location>
    <ligand>
        <name>GTP</name>
        <dbReference type="ChEBI" id="CHEBI:37565"/>
        <label>2</label>
    </ligand>
</feature>
<dbReference type="NCBIfam" id="TIGR03594">
    <property type="entry name" value="GTPase_EngA"/>
    <property type="match status" value="1"/>
</dbReference>
<dbReference type="FunFam" id="3.30.300.20:FF:000004">
    <property type="entry name" value="GTPase Der"/>
    <property type="match status" value="1"/>
</dbReference>
<dbReference type="PROSITE" id="PS51712">
    <property type="entry name" value="G_ENGA"/>
    <property type="match status" value="2"/>
</dbReference>
<dbReference type="InterPro" id="IPR015946">
    <property type="entry name" value="KH_dom-like_a/b"/>
</dbReference>
<feature type="binding site" evidence="8">
    <location>
        <begin position="227"/>
        <end position="231"/>
    </location>
    <ligand>
        <name>GTP</name>
        <dbReference type="ChEBI" id="CHEBI:37565"/>
        <label>2</label>
    </ligand>
</feature>
<dbReference type="InterPro" id="IPR032859">
    <property type="entry name" value="KH_dom-like"/>
</dbReference>
<feature type="domain" description="EngA-type G" evidence="12">
    <location>
        <begin position="3"/>
        <end position="166"/>
    </location>
</feature>
<dbReference type="CDD" id="cd01895">
    <property type="entry name" value="EngA2"/>
    <property type="match status" value="1"/>
</dbReference>
<evidence type="ECO:0000256" key="2">
    <source>
        <dbReference type="ARBA" id="ARBA00020953"/>
    </source>
</evidence>
<evidence type="ECO:0000256" key="6">
    <source>
        <dbReference type="ARBA" id="ARBA00023134"/>
    </source>
</evidence>
<evidence type="ECO:0000256" key="11">
    <source>
        <dbReference type="SAM" id="MobiDB-lite"/>
    </source>
</evidence>
<dbReference type="FunFam" id="3.40.50.300:FF:000057">
    <property type="entry name" value="GTPase Der"/>
    <property type="match status" value="1"/>
</dbReference>
<proteinExistence type="inferred from homology"/>
<comment type="subunit">
    <text evidence="8">Associates with the 50S ribosomal subunit.</text>
</comment>
<dbReference type="Pfam" id="PF01926">
    <property type="entry name" value="MMR_HSR1"/>
    <property type="match status" value="2"/>
</dbReference>
<dbReference type="CDD" id="cd01894">
    <property type="entry name" value="EngA1"/>
    <property type="match status" value="1"/>
</dbReference>
<comment type="caution">
    <text evidence="13">The sequence shown here is derived from an EMBL/GenBank/DDBJ whole genome shotgun (WGS) entry which is preliminary data.</text>
</comment>
<dbReference type="FunFam" id="3.40.50.300:FF:000040">
    <property type="entry name" value="GTPase Der"/>
    <property type="match status" value="1"/>
</dbReference>
<dbReference type="AlphaFoldDB" id="A0A4E0QRL6"/>
<dbReference type="PANTHER" id="PTHR43834">
    <property type="entry name" value="GTPASE DER"/>
    <property type="match status" value="1"/>
</dbReference>
<evidence type="ECO:0000256" key="3">
    <source>
        <dbReference type="ARBA" id="ARBA00022517"/>
    </source>
</evidence>
<evidence type="ECO:0000256" key="7">
    <source>
        <dbReference type="ARBA" id="ARBA00032345"/>
    </source>
</evidence>
<dbReference type="InterPro" id="IPR016484">
    <property type="entry name" value="GTPase_Der"/>
</dbReference>
<dbReference type="Pfam" id="PF14714">
    <property type="entry name" value="KH_dom-like"/>
    <property type="match status" value="1"/>
</dbReference>
<dbReference type="InterPro" id="IPR006073">
    <property type="entry name" value="GTP-bd"/>
</dbReference>
<evidence type="ECO:0000313" key="13">
    <source>
        <dbReference type="EMBL" id="TGO03278.1"/>
    </source>
</evidence>
<organism evidence="13 14">
    <name type="scientific">Candidatus Thiomargarita nelsonii</name>
    <dbReference type="NCBI Taxonomy" id="1003181"/>
    <lineage>
        <taxon>Bacteria</taxon>
        <taxon>Pseudomonadati</taxon>
        <taxon>Pseudomonadota</taxon>
        <taxon>Gammaproteobacteria</taxon>
        <taxon>Thiotrichales</taxon>
        <taxon>Thiotrichaceae</taxon>
        <taxon>Thiomargarita</taxon>
    </lineage>
</organism>
<evidence type="ECO:0000313" key="14">
    <source>
        <dbReference type="Proteomes" id="UP000030428"/>
    </source>
</evidence>
<protein>
    <recommendedName>
        <fullName evidence="2 8">GTPase Der</fullName>
    </recommendedName>
    <alternativeName>
        <fullName evidence="7 8">GTP-binding protein EngA</fullName>
    </alternativeName>
</protein>
<keyword evidence="6 8" id="KW-0342">GTP-binding</keyword>
<dbReference type="HAMAP" id="MF_00195">
    <property type="entry name" value="GTPase_Der"/>
    <property type="match status" value="1"/>
</dbReference>
<dbReference type="GO" id="GO:0042254">
    <property type="term" value="P:ribosome biogenesis"/>
    <property type="evidence" value="ECO:0007669"/>
    <property type="project" value="UniProtKB-KW"/>
</dbReference>
<feature type="compositionally biased region" description="Basic residues" evidence="11">
    <location>
        <begin position="445"/>
        <end position="461"/>
    </location>
</feature>
<comment type="similarity">
    <text evidence="1 8 9 10">Belongs to the TRAFAC class TrmE-Era-EngA-EngB-Septin-like GTPase superfamily. EngA (Der) GTPase family.</text>
</comment>
<dbReference type="EMBL" id="JSZA02000029">
    <property type="protein sequence ID" value="TGO03278.1"/>
    <property type="molecule type" value="Genomic_DNA"/>
</dbReference>
<dbReference type="InterPro" id="IPR031166">
    <property type="entry name" value="G_ENGA"/>
</dbReference>
<dbReference type="InterPro" id="IPR005225">
    <property type="entry name" value="Small_GTP-bd"/>
</dbReference>
<dbReference type="Gene3D" id="3.40.50.300">
    <property type="entry name" value="P-loop containing nucleotide triphosphate hydrolases"/>
    <property type="match status" value="2"/>
</dbReference>
<feature type="binding site" evidence="8">
    <location>
        <begin position="118"/>
        <end position="121"/>
    </location>
    <ligand>
        <name>GTP</name>
        <dbReference type="ChEBI" id="CHEBI:37565"/>
        <label>1</label>
    </ligand>
</feature>
<dbReference type="PIRSF" id="PIRSF006485">
    <property type="entry name" value="GTP-binding_EngA"/>
    <property type="match status" value="1"/>
</dbReference>
<dbReference type="GO" id="GO:0043022">
    <property type="term" value="F:ribosome binding"/>
    <property type="evidence" value="ECO:0007669"/>
    <property type="project" value="TreeGrafter"/>
</dbReference>
<keyword evidence="4 10" id="KW-0677">Repeat</keyword>
<evidence type="ECO:0000256" key="9">
    <source>
        <dbReference type="PROSITE-ProRule" id="PRU01049"/>
    </source>
</evidence>
<dbReference type="InterPro" id="IPR027417">
    <property type="entry name" value="P-loop_NTPase"/>
</dbReference>
<gene>
    <name evidence="8" type="primary">der</name>
    <name evidence="13" type="ORF">PN36_09795</name>
</gene>
<dbReference type="Proteomes" id="UP000030428">
    <property type="component" value="Unassembled WGS sequence"/>
</dbReference>
<keyword evidence="14" id="KW-1185">Reference proteome</keyword>
<evidence type="ECO:0000256" key="5">
    <source>
        <dbReference type="ARBA" id="ARBA00022741"/>
    </source>
</evidence>
<reference evidence="13 14" key="1">
    <citation type="journal article" date="2016" name="Front. Microbiol.">
        <title>Single-Cell (Meta-)Genomics of a Dimorphic Candidatus Thiomargarita nelsonii Reveals Genomic Plasticity.</title>
        <authorList>
            <person name="Flood B.E."/>
            <person name="Fliss P."/>
            <person name="Jones D.S."/>
            <person name="Dick G.J."/>
            <person name="Jain S."/>
            <person name="Kaster A.K."/>
            <person name="Winkel M."/>
            <person name="Mussmann M."/>
            <person name="Bailey J."/>
        </authorList>
    </citation>
    <scope>NUCLEOTIDE SEQUENCE [LARGE SCALE GENOMIC DNA]</scope>
    <source>
        <strain evidence="13">Hydrate Ridge</strain>
    </source>
</reference>
<keyword evidence="3 8" id="KW-0690">Ribosome biogenesis</keyword>
<sequence length="461" mass="51546">MLPTITIVGRPNVGKSTLFNALTKTRDALVADQPGLTRDRKIGRGRIGGRDYWLIDTGGLSEEGEPILEHITEQALLAVQEADCVLFLVDGRADLSAADESIAQNLRRFNTSIHLVINKTEGLQKEIVSAEFHRLGFGEIHAISAAHRRGIDTLMEKVLSAFPQMPPENSPDGIKVALIGRPNVGKSTLVNRMLGYERVITYDQPGTTRDSIFIPFEREGQLYTLIDTAGVRRRSKVFETIEKFSVIKALQAIEAANVVIMLLDAREGMTDQDANLLGNIVDAGRALVIAVNKWDGLEQSQREQVRYNLSRKLHFIDFAKIHTISALHGSGVGNLFGSVKAAWQAAHRQIKTPRLNKILQDAVMAHPPPLIRGRRVKLRYVHQGGHNPPLFVIHGNQVNSLPGAYKRYLINSFREAFELDGTPIGLDFKQTKNPYEGHKNTLTPRQRKKRQRLMQHVKKKK</sequence>
<dbReference type="SUPFAM" id="SSF52540">
    <property type="entry name" value="P-loop containing nucleoside triphosphate hydrolases"/>
    <property type="match status" value="2"/>
</dbReference>
<dbReference type="PANTHER" id="PTHR43834:SF6">
    <property type="entry name" value="GTPASE DER"/>
    <property type="match status" value="1"/>
</dbReference>
<accession>A0A4E0QRL6</accession>
<evidence type="ECO:0000256" key="4">
    <source>
        <dbReference type="ARBA" id="ARBA00022737"/>
    </source>
</evidence>
<evidence type="ECO:0000256" key="1">
    <source>
        <dbReference type="ARBA" id="ARBA00008279"/>
    </source>
</evidence>
<keyword evidence="5 8" id="KW-0547">Nucleotide-binding</keyword>
<feature type="binding site" evidence="8">
    <location>
        <begin position="292"/>
        <end position="295"/>
    </location>
    <ligand>
        <name>GTP</name>
        <dbReference type="ChEBI" id="CHEBI:37565"/>
        <label>2</label>
    </ligand>
</feature>
<feature type="binding site" evidence="8">
    <location>
        <begin position="56"/>
        <end position="60"/>
    </location>
    <ligand>
        <name>GTP</name>
        <dbReference type="ChEBI" id="CHEBI:37565"/>
        <label>1</label>
    </ligand>
</feature>
<evidence type="ECO:0000256" key="10">
    <source>
        <dbReference type="RuleBase" id="RU004481"/>
    </source>
</evidence>
<feature type="binding site" evidence="8">
    <location>
        <begin position="9"/>
        <end position="16"/>
    </location>
    <ligand>
        <name>GTP</name>
        <dbReference type="ChEBI" id="CHEBI:37565"/>
        <label>1</label>
    </ligand>
</feature>
<dbReference type="PRINTS" id="PR00326">
    <property type="entry name" value="GTP1OBG"/>
</dbReference>
<evidence type="ECO:0000256" key="8">
    <source>
        <dbReference type="HAMAP-Rule" id="MF_00195"/>
    </source>
</evidence>
<feature type="domain" description="EngA-type G" evidence="12">
    <location>
        <begin position="174"/>
        <end position="347"/>
    </location>
</feature>
<dbReference type="Gene3D" id="3.30.300.20">
    <property type="match status" value="1"/>
</dbReference>
<dbReference type="GO" id="GO:0005525">
    <property type="term" value="F:GTP binding"/>
    <property type="evidence" value="ECO:0007669"/>
    <property type="project" value="UniProtKB-UniRule"/>
</dbReference>
<feature type="region of interest" description="Disordered" evidence="11">
    <location>
        <begin position="429"/>
        <end position="461"/>
    </location>
</feature>
<name>A0A4E0QRL6_9GAMM</name>
<comment type="function">
    <text evidence="8 10">GTPase that plays an essential role in the late steps of ribosome biogenesis.</text>
</comment>